<organism evidence="1 3">
    <name type="scientific">Didymodactylos carnosus</name>
    <dbReference type="NCBI Taxonomy" id="1234261"/>
    <lineage>
        <taxon>Eukaryota</taxon>
        <taxon>Metazoa</taxon>
        <taxon>Spiralia</taxon>
        <taxon>Gnathifera</taxon>
        <taxon>Rotifera</taxon>
        <taxon>Eurotatoria</taxon>
        <taxon>Bdelloidea</taxon>
        <taxon>Philodinida</taxon>
        <taxon>Philodinidae</taxon>
        <taxon>Didymodactylos</taxon>
    </lineage>
</organism>
<accession>A0A8S2EU82</accession>
<dbReference type="EMBL" id="CAJOBA010039632">
    <property type="protein sequence ID" value="CAF4080596.1"/>
    <property type="molecule type" value="Genomic_DNA"/>
</dbReference>
<reference evidence="1" key="1">
    <citation type="submission" date="2021-02" db="EMBL/GenBank/DDBJ databases">
        <authorList>
            <person name="Nowell W R."/>
        </authorList>
    </citation>
    <scope>NUCLEOTIDE SEQUENCE</scope>
</reference>
<evidence type="ECO:0000313" key="3">
    <source>
        <dbReference type="Proteomes" id="UP000677228"/>
    </source>
</evidence>
<sequence length="284" mass="32164">MLLLVSSNDVYCPYDWEAASLSQTGFPKQFVAILNQTSLQAWQNSGVQQFVYDSILQRIRFDLKGWREKQNETYMIQYKPSGAEHGSPAADGYTLFNFNPDYPENTKGHCWYNTQPMKDLGPIPFSWMTAGGDIDIKPWFPLPSNLIYKGVEHITELDIDASRYDSPEMCDLQQSDIGKVPCLSYFETNDEIPVKTITAKAARPHSYETDEFTVNGNEKIVFTYENWNEPQQVDLTFRGYGCCAYEIEGIGGSYEWQYQAQTFVVYGCDGTGGYGCKGKEPCGA</sequence>
<comment type="caution">
    <text evidence="1">The sequence shown here is derived from an EMBL/GenBank/DDBJ whole genome shotgun (WGS) entry which is preliminary data.</text>
</comment>
<evidence type="ECO:0000313" key="2">
    <source>
        <dbReference type="EMBL" id="CAF4080596.1"/>
    </source>
</evidence>
<evidence type="ECO:0000313" key="1">
    <source>
        <dbReference type="EMBL" id="CAF1275507.1"/>
    </source>
</evidence>
<dbReference type="Proteomes" id="UP000682733">
    <property type="component" value="Unassembled WGS sequence"/>
</dbReference>
<protein>
    <submittedName>
        <fullName evidence="1">Uncharacterized protein</fullName>
    </submittedName>
</protein>
<dbReference type="EMBL" id="CAJNOK010018071">
    <property type="protein sequence ID" value="CAF1275507.1"/>
    <property type="molecule type" value="Genomic_DNA"/>
</dbReference>
<proteinExistence type="predicted"/>
<gene>
    <name evidence="1" type="ORF">OVA965_LOCUS27389</name>
    <name evidence="2" type="ORF">TMI583_LOCUS28133</name>
</gene>
<dbReference type="AlphaFoldDB" id="A0A8S2EU82"/>
<dbReference type="Proteomes" id="UP000677228">
    <property type="component" value="Unassembled WGS sequence"/>
</dbReference>
<name>A0A8S2EU82_9BILA</name>